<feature type="region of interest" description="Disordered" evidence="2">
    <location>
        <begin position="223"/>
        <end position="286"/>
    </location>
</feature>
<dbReference type="InterPro" id="IPR005645">
    <property type="entry name" value="FSH-like_dom"/>
</dbReference>
<dbReference type="Proteomes" id="UP000094565">
    <property type="component" value="Chromosome 4"/>
</dbReference>
<feature type="domain" description="Serine hydrolase" evidence="3">
    <location>
        <begin position="3"/>
        <end position="204"/>
    </location>
</feature>
<dbReference type="PANTHER" id="PTHR48070">
    <property type="entry name" value="ESTERASE OVCA2"/>
    <property type="match status" value="1"/>
</dbReference>
<feature type="compositionally biased region" description="Polar residues" evidence="2">
    <location>
        <begin position="225"/>
        <end position="237"/>
    </location>
</feature>
<dbReference type="InterPro" id="IPR029058">
    <property type="entry name" value="AB_hydrolase_fold"/>
</dbReference>
<evidence type="ECO:0000259" key="3">
    <source>
        <dbReference type="Pfam" id="PF03959"/>
    </source>
</evidence>
<evidence type="ECO:0000256" key="2">
    <source>
        <dbReference type="SAM" id="MobiDB-lite"/>
    </source>
</evidence>
<dbReference type="GO" id="GO:0016787">
    <property type="term" value="F:hydrolase activity"/>
    <property type="evidence" value="ECO:0007669"/>
    <property type="project" value="UniProtKB-KW"/>
</dbReference>
<keyword evidence="1" id="KW-0378">Hydrolase</keyword>
<keyword evidence="5" id="KW-1185">Reference proteome</keyword>
<name>A0A1B2JJA9_PICPA</name>
<evidence type="ECO:0000313" key="5">
    <source>
        <dbReference type="Proteomes" id="UP000094565"/>
    </source>
</evidence>
<dbReference type="PANTHER" id="PTHR48070:SF6">
    <property type="entry name" value="ESTERASE OVCA2"/>
    <property type="match status" value="1"/>
</dbReference>
<dbReference type="Gene3D" id="3.40.50.1820">
    <property type="entry name" value="alpha/beta hydrolase"/>
    <property type="match status" value="1"/>
</dbReference>
<dbReference type="OrthoDB" id="2094269at2759"/>
<dbReference type="GO" id="GO:0005634">
    <property type="term" value="C:nucleus"/>
    <property type="evidence" value="ECO:0007669"/>
    <property type="project" value="TreeGrafter"/>
</dbReference>
<protein>
    <submittedName>
        <fullName evidence="4">BA75_05154T0</fullName>
    </submittedName>
</protein>
<feature type="compositionally biased region" description="Basic and acidic residues" evidence="2">
    <location>
        <begin position="265"/>
        <end position="286"/>
    </location>
</feature>
<dbReference type="InterPro" id="IPR050593">
    <property type="entry name" value="LovG"/>
</dbReference>
<gene>
    <name evidence="4" type="ORF">ATY40_BA7505154</name>
</gene>
<sequence>MNGRILCLHGFAQNGPNFSAKASGIRKALKKFDIETVFLNAPLQLKGADLPFDSASLGADSSDSAEAPDFRGWWYTVDDFDIEPAFEAVRECCKEKGPFTGVLGFSQGAGLAAILANKFSEIVPGHPGLRFGIFYSGFKVNNQKYWSYYEPKISIPTLHIFGELDTVVSEERSQRLIDECCVAENTVTLKHPGGHYVPNIKDLINKEVAWVLNALDLDPEEIKANKNNKGKAQSSTGEKSKRQLKREQKAKQKESGTSTPSQETAEEKTARELDELNDEFDKIGKI</sequence>
<evidence type="ECO:0000313" key="4">
    <source>
        <dbReference type="EMBL" id="ANZ78120.1"/>
    </source>
</evidence>
<feature type="compositionally biased region" description="Basic and acidic residues" evidence="2">
    <location>
        <begin position="238"/>
        <end position="254"/>
    </location>
</feature>
<reference evidence="4 5" key="1">
    <citation type="submission" date="2016-02" db="EMBL/GenBank/DDBJ databases">
        <title>Comparative genomic and transcriptomic foundation for Pichia pastoris.</title>
        <authorList>
            <person name="Love K.R."/>
            <person name="Shah K.A."/>
            <person name="Whittaker C.A."/>
            <person name="Wu J."/>
            <person name="Bartlett M.C."/>
            <person name="Ma D."/>
            <person name="Leeson R.L."/>
            <person name="Priest M."/>
            <person name="Young S.K."/>
            <person name="Love J.C."/>
        </authorList>
    </citation>
    <scope>NUCLEOTIDE SEQUENCE [LARGE SCALE GENOMIC DNA]</scope>
    <source>
        <strain evidence="4 5">ATCC 28485</strain>
    </source>
</reference>
<accession>A0A1B2JJA9</accession>
<proteinExistence type="predicted"/>
<dbReference type="GO" id="GO:0005737">
    <property type="term" value="C:cytoplasm"/>
    <property type="evidence" value="ECO:0007669"/>
    <property type="project" value="TreeGrafter"/>
</dbReference>
<dbReference type="AlphaFoldDB" id="A0A1B2JJA9"/>
<dbReference type="EMBL" id="CP014587">
    <property type="protein sequence ID" value="ANZ78120.1"/>
    <property type="molecule type" value="Genomic_DNA"/>
</dbReference>
<dbReference type="SUPFAM" id="SSF53474">
    <property type="entry name" value="alpha/beta-Hydrolases"/>
    <property type="match status" value="1"/>
</dbReference>
<dbReference type="Pfam" id="PF03959">
    <property type="entry name" value="FSH1"/>
    <property type="match status" value="1"/>
</dbReference>
<evidence type="ECO:0000256" key="1">
    <source>
        <dbReference type="ARBA" id="ARBA00022801"/>
    </source>
</evidence>
<organism evidence="4 5">
    <name type="scientific">Komagataella pastoris</name>
    <name type="common">Yeast</name>
    <name type="synonym">Pichia pastoris</name>
    <dbReference type="NCBI Taxonomy" id="4922"/>
    <lineage>
        <taxon>Eukaryota</taxon>
        <taxon>Fungi</taxon>
        <taxon>Dikarya</taxon>
        <taxon>Ascomycota</taxon>
        <taxon>Saccharomycotina</taxon>
        <taxon>Pichiomycetes</taxon>
        <taxon>Pichiales</taxon>
        <taxon>Pichiaceae</taxon>
        <taxon>Komagataella</taxon>
    </lineage>
</organism>